<protein>
    <submittedName>
        <fullName evidence="1">Uncharacterized protein</fullName>
    </submittedName>
</protein>
<proteinExistence type="predicted"/>
<accession>A0A4Y3KFJ5</accession>
<comment type="caution">
    <text evidence="1">The sequence shown here is derived from an EMBL/GenBank/DDBJ whole genome shotgun (WGS) entry which is preliminary data.</text>
</comment>
<sequence>MPYWFTPDIPASRSPHQEAGVLWLPQPDRLWAVVTAQLETQPASLDEWSNDDITGVAVTSVEALLDRDVTVPVAFEPDVPPAHQLPPGTPTTALINGTTTSARTWLLPGPTRLTLIALPSTRVTITALHPADHNTSLTTWPANT</sequence>
<reference evidence="1 2" key="1">
    <citation type="submission" date="2019-06" db="EMBL/GenBank/DDBJ databases">
        <title>Whole genome shotgun sequence of Cellulomonas uda NBRC 3747.</title>
        <authorList>
            <person name="Hosoyama A."/>
            <person name="Uohara A."/>
            <person name="Ohji S."/>
            <person name="Ichikawa N."/>
        </authorList>
    </citation>
    <scope>NUCLEOTIDE SEQUENCE [LARGE SCALE GENOMIC DNA]</scope>
    <source>
        <strain evidence="1 2">NBRC 3747</strain>
    </source>
</reference>
<gene>
    <name evidence="1" type="ORF">CUD01_31860</name>
</gene>
<keyword evidence="2" id="KW-1185">Reference proteome</keyword>
<dbReference type="RefSeq" id="WP_141322532.1">
    <property type="nucleotide sequence ID" value="NZ_BJLP01000097.1"/>
</dbReference>
<dbReference type="AlphaFoldDB" id="A0A4Y3KFJ5"/>
<name>A0A4Y3KFJ5_CELUD</name>
<evidence type="ECO:0000313" key="1">
    <source>
        <dbReference type="EMBL" id="GEA82742.1"/>
    </source>
</evidence>
<dbReference type="Proteomes" id="UP000315842">
    <property type="component" value="Unassembled WGS sequence"/>
</dbReference>
<dbReference type="EMBL" id="BJLP01000097">
    <property type="protein sequence ID" value="GEA82742.1"/>
    <property type="molecule type" value="Genomic_DNA"/>
</dbReference>
<evidence type="ECO:0000313" key="2">
    <source>
        <dbReference type="Proteomes" id="UP000315842"/>
    </source>
</evidence>
<organism evidence="1 2">
    <name type="scientific">Cellulomonas uda</name>
    <dbReference type="NCBI Taxonomy" id="1714"/>
    <lineage>
        <taxon>Bacteria</taxon>
        <taxon>Bacillati</taxon>
        <taxon>Actinomycetota</taxon>
        <taxon>Actinomycetes</taxon>
        <taxon>Micrococcales</taxon>
        <taxon>Cellulomonadaceae</taxon>
        <taxon>Cellulomonas</taxon>
    </lineage>
</organism>